<reference evidence="1" key="1">
    <citation type="submission" date="2021-06" db="EMBL/GenBank/DDBJ databases">
        <authorList>
            <person name="Kallberg Y."/>
            <person name="Tangrot J."/>
            <person name="Rosling A."/>
        </authorList>
    </citation>
    <scope>NUCLEOTIDE SEQUENCE</scope>
    <source>
        <strain evidence="1">MA461A</strain>
    </source>
</reference>
<keyword evidence="2" id="KW-1185">Reference proteome</keyword>
<name>A0ACA9RDV2_9GLOM</name>
<feature type="non-terminal residue" evidence="1">
    <location>
        <position position="39"/>
    </location>
</feature>
<feature type="non-terminal residue" evidence="1">
    <location>
        <position position="1"/>
    </location>
</feature>
<proteinExistence type="predicted"/>
<accession>A0ACA9RDV2</accession>
<dbReference type="Proteomes" id="UP000789920">
    <property type="component" value="Unassembled WGS sequence"/>
</dbReference>
<comment type="caution">
    <text evidence="1">The sequence shown here is derived from an EMBL/GenBank/DDBJ whole genome shotgun (WGS) entry which is preliminary data.</text>
</comment>
<organism evidence="1 2">
    <name type="scientific">Racocetra persica</name>
    <dbReference type="NCBI Taxonomy" id="160502"/>
    <lineage>
        <taxon>Eukaryota</taxon>
        <taxon>Fungi</taxon>
        <taxon>Fungi incertae sedis</taxon>
        <taxon>Mucoromycota</taxon>
        <taxon>Glomeromycotina</taxon>
        <taxon>Glomeromycetes</taxon>
        <taxon>Diversisporales</taxon>
        <taxon>Gigasporaceae</taxon>
        <taxon>Racocetra</taxon>
    </lineage>
</organism>
<evidence type="ECO:0000313" key="1">
    <source>
        <dbReference type="EMBL" id="CAG8789123.1"/>
    </source>
</evidence>
<protein>
    <submittedName>
        <fullName evidence="1">29238_t:CDS:1</fullName>
    </submittedName>
</protein>
<dbReference type="EMBL" id="CAJVQC010050501">
    <property type="protein sequence ID" value="CAG8789123.1"/>
    <property type="molecule type" value="Genomic_DNA"/>
</dbReference>
<sequence>VAEIESESDEETTMNYSASDIENKNKEESKHIDNLDNSF</sequence>
<gene>
    <name evidence="1" type="ORF">RPERSI_LOCUS18833</name>
</gene>
<evidence type="ECO:0000313" key="2">
    <source>
        <dbReference type="Proteomes" id="UP000789920"/>
    </source>
</evidence>